<evidence type="ECO:0000256" key="1">
    <source>
        <dbReference type="SAM" id="MobiDB-lite"/>
    </source>
</evidence>
<protein>
    <submittedName>
        <fullName evidence="3">FTH domain-containing protein</fullName>
    </submittedName>
</protein>
<sequence length="388" mass="45268">MDSDDDVKIIESDDEEKTVESDGEEKTMEMDDEEITMDWDSEEEKIESYQKEESPPPPPVLSPLLVPVPAELAEEHVMNVLITPTDWIIDLGDIPVPDDPNFLEKKRHGNCFRHFEKLRVLHFFELLSKSIRMAARNKCTKLNVEMQSIRPEDFVSVMKFLKIPENVGFTVSWTEKGKDTPTFEYSADRISTQLGTLFIRCGPEPMEKLLFNGFSWYGFPHILINNGEWITEKHLVILKECISVHILQTAISSEMINKFIRYLINQRDAKIRELIIETGDIDFKEIVKGFRIFPIALKDPYRAREHLIFRKQCCVHNYERVSVGIIEKPSYEEIIHYSPMESVHYQMSKCPRFRQSERAFIKSREKLSSLIVVFPNFQLPPEVLIPKV</sequence>
<dbReference type="Proteomes" id="UP000095282">
    <property type="component" value="Unplaced"/>
</dbReference>
<evidence type="ECO:0000313" key="2">
    <source>
        <dbReference type="Proteomes" id="UP000095282"/>
    </source>
</evidence>
<proteinExistence type="predicted"/>
<evidence type="ECO:0000313" key="3">
    <source>
        <dbReference type="WBParaSite" id="Csp11.Scaffold570.g4247.t1"/>
    </source>
</evidence>
<feature type="compositionally biased region" description="Basic and acidic residues" evidence="1">
    <location>
        <begin position="18"/>
        <end position="29"/>
    </location>
</feature>
<feature type="region of interest" description="Disordered" evidence="1">
    <location>
        <begin position="1"/>
        <end position="58"/>
    </location>
</feature>
<reference evidence="3" key="1">
    <citation type="submission" date="2016-11" db="UniProtKB">
        <authorList>
            <consortium name="WormBaseParasite"/>
        </authorList>
    </citation>
    <scope>IDENTIFICATION</scope>
</reference>
<keyword evidence="2" id="KW-1185">Reference proteome</keyword>
<feature type="compositionally biased region" description="Acidic residues" evidence="1">
    <location>
        <begin position="30"/>
        <end position="45"/>
    </location>
</feature>
<organism evidence="2 3">
    <name type="scientific">Caenorhabditis tropicalis</name>
    <dbReference type="NCBI Taxonomy" id="1561998"/>
    <lineage>
        <taxon>Eukaryota</taxon>
        <taxon>Metazoa</taxon>
        <taxon>Ecdysozoa</taxon>
        <taxon>Nematoda</taxon>
        <taxon>Chromadorea</taxon>
        <taxon>Rhabditida</taxon>
        <taxon>Rhabditina</taxon>
        <taxon>Rhabditomorpha</taxon>
        <taxon>Rhabditoidea</taxon>
        <taxon>Rhabditidae</taxon>
        <taxon>Peloderinae</taxon>
        <taxon>Caenorhabditis</taxon>
    </lineage>
</organism>
<feature type="compositionally biased region" description="Basic and acidic residues" evidence="1">
    <location>
        <begin position="1"/>
        <end position="11"/>
    </location>
</feature>
<dbReference type="WBParaSite" id="Csp11.Scaffold570.g4247.t1">
    <property type="protein sequence ID" value="Csp11.Scaffold570.g4247.t1"/>
    <property type="gene ID" value="Csp11.Scaffold570.g4247"/>
</dbReference>
<dbReference type="AlphaFoldDB" id="A0A1I7TB99"/>
<name>A0A1I7TB99_9PELO</name>
<accession>A0A1I7TB99</accession>